<organism evidence="1 2">
    <name type="scientific">Streptomyces nanshensis</name>
    <dbReference type="NCBI Taxonomy" id="518642"/>
    <lineage>
        <taxon>Bacteria</taxon>
        <taxon>Bacillati</taxon>
        <taxon>Actinomycetota</taxon>
        <taxon>Actinomycetes</taxon>
        <taxon>Kitasatosporales</taxon>
        <taxon>Streptomycetaceae</taxon>
        <taxon>Streptomyces</taxon>
    </lineage>
</organism>
<sequence length="187" mass="19962">MEADEQLETLIARLTEVFGLPVTEPVTVLGTEMDRFQVTPGRLDDAARRAFSEGQCHALAQAVSEVTGWPMAALIDADCADLYDKCGLDGLGADGVCICQINHLVAVRPEDGALIDIDGAHHPDMLREEMGSDLVPLTEELWEAITRCAAFRVPDMPVARTLVEPLLDSLPPIAGTRTGGASLALVA</sequence>
<reference evidence="1 2" key="1">
    <citation type="journal article" date="2016" name="Front. Microbiol.">
        <title>Comparative Genomics Analysis of Streptomyces Species Reveals Their Adaptation to the Marine Environment and Their Diversity at the Genomic Level.</title>
        <authorList>
            <person name="Tian X."/>
            <person name="Zhang Z."/>
            <person name="Yang T."/>
            <person name="Chen M."/>
            <person name="Li J."/>
            <person name="Chen F."/>
            <person name="Yang J."/>
            <person name="Li W."/>
            <person name="Zhang B."/>
            <person name="Zhang Z."/>
            <person name="Wu J."/>
            <person name="Zhang C."/>
            <person name="Long L."/>
            <person name="Xiao J."/>
        </authorList>
    </citation>
    <scope>NUCLEOTIDE SEQUENCE [LARGE SCALE GENOMIC DNA]</scope>
    <source>
        <strain evidence="1 2">SCSIO 10429</strain>
    </source>
</reference>
<keyword evidence="2" id="KW-1185">Reference proteome</keyword>
<dbReference type="EMBL" id="LJGW01000377">
    <property type="protein sequence ID" value="OEV09349.1"/>
    <property type="molecule type" value="Genomic_DNA"/>
</dbReference>
<evidence type="ECO:0000313" key="2">
    <source>
        <dbReference type="Proteomes" id="UP000176005"/>
    </source>
</evidence>
<dbReference type="Proteomes" id="UP000176005">
    <property type="component" value="Unassembled WGS sequence"/>
</dbReference>
<protein>
    <submittedName>
        <fullName evidence="1">Uncharacterized protein</fullName>
    </submittedName>
</protein>
<evidence type="ECO:0000313" key="1">
    <source>
        <dbReference type="EMBL" id="OEV09349.1"/>
    </source>
</evidence>
<proteinExistence type="predicted"/>
<gene>
    <name evidence="1" type="ORF">AN218_23120</name>
</gene>
<accession>A0A1E7KZJ1</accession>
<comment type="caution">
    <text evidence="1">The sequence shown here is derived from an EMBL/GenBank/DDBJ whole genome shotgun (WGS) entry which is preliminary data.</text>
</comment>
<dbReference type="AlphaFoldDB" id="A0A1E7KZJ1"/>
<name>A0A1E7KZJ1_9ACTN</name>